<evidence type="ECO:0000313" key="3">
    <source>
        <dbReference type="Proteomes" id="UP001501710"/>
    </source>
</evidence>
<evidence type="ECO:0008006" key="4">
    <source>
        <dbReference type="Google" id="ProtNLM"/>
    </source>
</evidence>
<gene>
    <name evidence="2" type="ORF">GCM10022254_16180</name>
</gene>
<evidence type="ECO:0000313" key="2">
    <source>
        <dbReference type="EMBL" id="GAA4227742.1"/>
    </source>
</evidence>
<reference evidence="3" key="1">
    <citation type="journal article" date="2019" name="Int. J. Syst. Evol. Microbiol.">
        <title>The Global Catalogue of Microorganisms (GCM) 10K type strain sequencing project: providing services to taxonomists for standard genome sequencing and annotation.</title>
        <authorList>
            <consortium name="The Broad Institute Genomics Platform"/>
            <consortium name="The Broad Institute Genome Sequencing Center for Infectious Disease"/>
            <person name="Wu L."/>
            <person name="Ma J."/>
        </authorList>
    </citation>
    <scope>NUCLEOTIDE SEQUENCE [LARGE SCALE GENOMIC DNA]</scope>
    <source>
        <strain evidence="3">JCM 17440</strain>
    </source>
</reference>
<proteinExistence type="predicted"/>
<keyword evidence="3" id="KW-1185">Reference proteome</keyword>
<sequence>MKQHYKIATVVVAGITGTGSLGVSIAQAAPVQAPAVHGPAVPAGGPDFYAKGKVISHSRLAIRAKPTRNSTRYGWLLPGEIVDIKCWARGQSVQGNRRWYRLGISTPEWVAGKYIKIVKGKVEHC</sequence>
<name>A0ABP8BVU5_9ACTN</name>
<dbReference type="Proteomes" id="UP001501710">
    <property type="component" value="Unassembled WGS sequence"/>
</dbReference>
<evidence type="ECO:0000256" key="1">
    <source>
        <dbReference type="SAM" id="SignalP"/>
    </source>
</evidence>
<dbReference type="RefSeq" id="WP_344892175.1">
    <property type="nucleotide sequence ID" value="NZ_BAABAS010000004.1"/>
</dbReference>
<feature type="signal peptide" evidence="1">
    <location>
        <begin position="1"/>
        <end position="28"/>
    </location>
</feature>
<accession>A0ABP8BVU5</accession>
<protein>
    <recommendedName>
        <fullName evidence="4">SH3 domain-containing protein</fullName>
    </recommendedName>
</protein>
<dbReference type="Gene3D" id="2.30.30.40">
    <property type="entry name" value="SH3 Domains"/>
    <property type="match status" value="1"/>
</dbReference>
<comment type="caution">
    <text evidence="2">The sequence shown here is derived from an EMBL/GenBank/DDBJ whole genome shotgun (WGS) entry which is preliminary data.</text>
</comment>
<feature type="chain" id="PRO_5045982076" description="SH3 domain-containing protein" evidence="1">
    <location>
        <begin position="29"/>
        <end position="125"/>
    </location>
</feature>
<organism evidence="2 3">
    <name type="scientific">Actinomadura meridiana</name>
    <dbReference type="NCBI Taxonomy" id="559626"/>
    <lineage>
        <taxon>Bacteria</taxon>
        <taxon>Bacillati</taxon>
        <taxon>Actinomycetota</taxon>
        <taxon>Actinomycetes</taxon>
        <taxon>Streptosporangiales</taxon>
        <taxon>Thermomonosporaceae</taxon>
        <taxon>Actinomadura</taxon>
    </lineage>
</organism>
<dbReference type="EMBL" id="BAABAS010000004">
    <property type="protein sequence ID" value="GAA4227742.1"/>
    <property type="molecule type" value="Genomic_DNA"/>
</dbReference>
<keyword evidence="1" id="KW-0732">Signal</keyword>